<protein>
    <submittedName>
        <fullName evidence="3">HAD-IIIC family phosphatase</fullName>
    </submittedName>
</protein>
<evidence type="ECO:0000313" key="4">
    <source>
        <dbReference type="Proteomes" id="UP001152797"/>
    </source>
</evidence>
<dbReference type="InterPro" id="IPR010037">
    <property type="entry name" value="FkbH_domain"/>
</dbReference>
<proteinExistence type="predicted"/>
<sequence length="806" mass="88998">MADPCEIFLGGLPHEPRERLGDLELALRTALEDFAATFTDTENAQVRIRLHSSWRTEGVGLGYGFAWLSSSAAAQLCADGQVQYRLRGDSCTCWVRPARGHKEGRAAPSKVQHDACLEITCFSDLDEALILQAVQRWQTFLDPWKVGIDFCHTAVGVAGAALPPVKAGDGIVVVGLKSGAFPETWRAPLQATKAPVLILAAGEDGDAFDVVSWREVQVDPGAAAAPGALVFYALRRAVAWHLRERLKVFVCDCDQTLWGGVVAEDGLHQLDMTGPFGLLQTKVARLQESGRLVCLASRNDEEDVLRVFSERAISMALKKEQLAAWQIHWGSKATSLRRLASELRLGLEAFVFLDDNPMELESVRQQLPEVITLSIPSDREAFSDLLGRHWALDRWKGSLTAEDTQRTQMYREQVLRKAARQQAPSFEVFLQQLQVRIDLRRPNASEMARVCQLSQRTNQMNSTQLRFANEELLKDWAAGDGRWILAAWVSDRYGDYGLVACAFCSTAAEAALVECLCMSCRVLHRGVEEKLLAKIAAEAEEQSLEQVLIPLLRSPRNDLMLNFLNRVATWAEVAPASEGSLVPVGRHKGRGSLAPAMRLAARKLKDLEGQHTSSELDDAQSTTEGPAAAAVSPAVEWSELLGALDLKVASQDWIPGNCRQSRYELAAAGAPYVVTTSRSGRIAAGQPELVQLQENLRQMCTHYNAKIDGCDIAALTDLFQWMQRPETQAEDVDLFGTCLGTVGKAPALMSSDDVQKLKSTRDHMQETCNLLEEELKNGPSAQHEWQLREMKKKVVKLDEVLGKMNP</sequence>
<dbReference type="Proteomes" id="UP001152797">
    <property type="component" value="Unassembled WGS sequence"/>
</dbReference>
<dbReference type="InterPro" id="IPR010033">
    <property type="entry name" value="HAD_SF_ppase_IIIC"/>
</dbReference>
<dbReference type="EMBL" id="CAMXCT030004558">
    <property type="protein sequence ID" value="CAL4796883.1"/>
    <property type="molecule type" value="Genomic_DNA"/>
</dbReference>
<keyword evidence="4" id="KW-1185">Reference proteome</keyword>
<dbReference type="InterPro" id="IPR023214">
    <property type="entry name" value="HAD_sf"/>
</dbReference>
<reference evidence="1" key="1">
    <citation type="submission" date="2022-10" db="EMBL/GenBank/DDBJ databases">
        <authorList>
            <person name="Chen Y."/>
            <person name="Dougan E. K."/>
            <person name="Chan C."/>
            <person name="Rhodes N."/>
            <person name="Thang M."/>
        </authorList>
    </citation>
    <scope>NUCLEOTIDE SEQUENCE</scope>
</reference>
<accession>A0A9P1DH77</accession>
<dbReference type="Gene3D" id="3.40.50.1000">
    <property type="entry name" value="HAD superfamily/HAD-like"/>
    <property type="match status" value="1"/>
</dbReference>
<evidence type="ECO:0000313" key="1">
    <source>
        <dbReference type="EMBL" id="CAI4009571.1"/>
    </source>
</evidence>
<dbReference type="NCBIfam" id="TIGR01681">
    <property type="entry name" value="HAD-SF-IIIC"/>
    <property type="match status" value="1"/>
</dbReference>
<evidence type="ECO:0000313" key="2">
    <source>
        <dbReference type="EMBL" id="CAL1162946.1"/>
    </source>
</evidence>
<dbReference type="AlphaFoldDB" id="A0A9P1DH77"/>
<evidence type="ECO:0000313" key="3">
    <source>
        <dbReference type="EMBL" id="CAL4796883.1"/>
    </source>
</evidence>
<dbReference type="NCBIfam" id="TIGR01686">
    <property type="entry name" value="FkbH"/>
    <property type="match status" value="1"/>
</dbReference>
<name>A0A9P1DH77_9DINO</name>
<organism evidence="1">
    <name type="scientific">Cladocopium goreaui</name>
    <dbReference type="NCBI Taxonomy" id="2562237"/>
    <lineage>
        <taxon>Eukaryota</taxon>
        <taxon>Sar</taxon>
        <taxon>Alveolata</taxon>
        <taxon>Dinophyceae</taxon>
        <taxon>Suessiales</taxon>
        <taxon>Symbiodiniaceae</taxon>
        <taxon>Cladocopium</taxon>
    </lineage>
</organism>
<dbReference type="OrthoDB" id="5334845at2759"/>
<gene>
    <name evidence="1" type="ORF">C1SCF055_LOCUS34923</name>
</gene>
<comment type="caution">
    <text evidence="1">The sequence shown here is derived from an EMBL/GenBank/DDBJ whole genome shotgun (WGS) entry which is preliminary data.</text>
</comment>
<reference evidence="2" key="2">
    <citation type="submission" date="2024-04" db="EMBL/GenBank/DDBJ databases">
        <authorList>
            <person name="Chen Y."/>
            <person name="Shah S."/>
            <person name="Dougan E. K."/>
            <person name="Thang M."/>
            <person name="Chan C."/>
        </authorList>
    </citation>
    <scope>NUCLEOTIDE SEQUENCE [LARGE SCALE GENOMIC DNA]</scope>
</reference>
<dbReference type="EMBL" id="CAMXCT020004558">
    <property type="protein sequence ID" value="CAL1162946.1"/>
    <property type="molecule type" value="Genomic_DNA"/>
</dbReference>
<dbReference type="EMBL" id="CAMXCT010004558">
    <property type="protein sequence ID" value="CAI4009571.1"/>
    <property type="molecule type" value="Genomic_DNA"/>
</dbReference>